<evidence type="ECO:0000256" key="1">
    <source>
        <dbReference type="ARBA" id="ARBA00004141"/>
    </source>
</evidence>
<evidence type="ECO:0000256" key="5">
    <source>
        <dbReference type="ARBA" id="ARBA00023136"/>
    </source>
</evidence>
<evidence type="ECO:0000256" key="4">
    <source>
        <dbReference type="ARBA" id="ARBA00022989"/>
    </source>
</evidence>
<feature type="transmembrane region" description="Helical" evidence="6">
    <location>
        <begin position="397"/>
        <end position="419"/>
    </location>
</feature>
<feature type="transmembrane region" description="Helical" evidence="6">
    <location>
        <begin position="238"/>
        <end position="261"/>
    </location>
</feature>
<feature type="transmembrane region" description="Helical" evidence="6">
    <location>
        <begin position="287"/>
        <end position="311"/>
    </location>
</feature>
<evidence type="ECO:0000313" key="8">
    <source>
        <dbReference type="Proteomes" id="UP000231021"/>
    </source>
</evidence>
<dbReference type="AlphaFoldDB" id="A0A2H0BY08"/>
<feature type="transmembrane region" description="Helical" evidence="6">
    <location>
        <begin position="12"/>
        <end position="32"/>
    </location>
</feature>
<evidence type="ECO:0008006" key="9">
    <source>
        <dbReference type="Google" id="ProtNLM"/>
    </source>
</evidence>
<feature type="transmembrane region" description="Helical" evidence="6">
    <location>
        <begin position="44"/>
        <end position="66"/>
    </location>
</feature>
<accession>A0A2H0BY08</accession>
<feature type="transmembrane region" description="Helical" evidence="6">
    <location>
        <begin position="331"/>
        <end position="351"/>
    </location>
</feature>
<name>A0A2H0BY08_9BACT</name>
<dbReference type="EMBL" id="PCTB01000065">
    <property type="protein sequence ID" value="PIP62557.1"/>
    <property type="molecule type" value="Genomic_DNA"/>
</dbReference>
<evidence type="ECO:0000313" key="7">
    <source>
        <dbReference type="EMBL" id="PIP62557.1"/>
    </source>
</evidence>
<dbReference type="PANTHER" id="PTHR11706">
    <property type="entry name" value="SOLUTE CARRIER PROTEIN FAMILY 11 MEMBER"/>
    <property type="match status" value="1"/>
</dbReference>
<dbReference type="PANTHER" id="PTHR11706:SF33">
    <property type="entry name" value="NATURAL RESISTANCE-ASSOCIATED MACROPHAGE PROTEIN 2"/>
    <property type="match status" value="1"/>
</dbReference>
<keyword evidence="3 6" id="KW-0812">Transmembrane</keyword>
<reference evidence="7 8" key="1">
    <citation type="submission" date="2017-09" db="EMBL/GenBank/DDBJ databases">
        <title>Depth-based differentiation of microbial function through sediment-hosted aquifers and enrichment of novel symbionts in the deep terrestrial subsurface.</title>
        <authorList>
            <person name="Probst A.J."/>
            <person name="Ladd B."/>
            <person name="Jarett J.K."/>
            <person name="Geller-Mcgrath D.E."/>
            <person name="Sieber C.M."/>
            <person name="Emerson J.B."/>
            <person name="Anantharaman K."/>
            <person name="Thomas B.C."/>
            <person name="Malmstrom R."/>
            <person name="Stieglmeier M."/>
            <person name="Klingl A."/>
            <person name="Woyke T."/>
            <person name="Ryan C.M."/>
            <person name="Banfield J.F."/>
        </authorList>
    </citation>
    <scope>NUCLEOTIDE SEQUENCE [LARGE SCALE GENOMIC DNA]</scope>
    <source>
        <strain evidence="7">CG22_combo_CG10-13_8_21_14_all_35_9</strain>
    </source>
</reference>
<comment type="subcellular location">
    <subcellularLocation>
        <location evidence="1">Membrane</location>
        <topology evidence="1">Multi-pass membrane protein</topology>
    </subcellularLocation>
</comment>
<organism evidence="7 8">
    <name type="scientific">Candidatus Roizmanbacteria bacterium CG22_combo_CG10-13_8_21_14_all_35_9</name>
    <dbReference type="NCBI Taxonomy" id="1974861"/>
    <lineage>
        <taxon>Bacteria</taxon>
        <taxon>Candidatus Roizmaniibacteriota</taxon>
    </lineage>
</organism>
<feature type="transmembrane region" description="Helical" evidence="6">
    <location>
        <begin position="86"/>
        <end position="104"/>
    </location>
</feature>
<keyword evidence="5 6" id="KW-0472">Membrane</keyword>
<feature type="transmembrane region" description="Helical" evidence="6">
    <location>
        <begin position="357"/>
        <end position="377"/>
    </location>
</feature>
<comment type="caution">
    <text evidence="7">The sequence shown here is derived from an EMBL/GenBank/DDBJ whole genome shotgun (WGS) entry which is preliminary data.</text>
</comment>
<sequence>MITKIGNFLRKYRHKLIIFFAVLGPGFITAVSDNDAGGVATYSVAASLYGMASLFLIIPQTMLLAITQEIGARIAIVTHKGLGDLIRERFGVFISLLLFFFYFITNQGVMLQNVSGLKASLQLFNIPWQIGLIIICITLIMIVIKFNYKNLQKIFLFMILFYLAYVVSAWLAKPNWSEAINESFIFPKKTNLFDFKYWFSRIAVLGTTVTAWGQFFVHSYIIDKKLSIEHLKAEKIEVYLGSIVSNFFAWTMVVAVSYTLFINKIPVTDGFTAALAMRPLAGELATLLFSIGLFSASLLGLAIVPLATAYVFSEMFGFEGSLDSDFKKGRLFYLFFIVQIILALIITLFPQTSLFKLTLYADFLNGAMLPVIFYFLIKFSEDEEIMGKYVSRGFTSFFVRLGAVVITIAVVITFIGKILGI</sequence>
<dbReference type="Pfam" id="PF01566">
    <property type="entry name" value="Nramp"/>
    <property type="match status" value="1"/>
</dbReference>
<proteinExistence type="predicted"/>
<evidence type="ECO:0000256" key="2">
    <source>
        <dbReference type="ARBA" id="ARBA00022448"/>
    </source>
</evidence>
<evidence type="ECO:0000256" key="6">
    <source>
        <dbReference type="SAM" id="Phobius"/>
    </source>
</evidence>
<feature type="transmembrane region" description="Helical" evidence="6">
    <location>
        <begin position="124"/>
        <end position="142"/>
    </location>
</feature>
<dbReference type="GO" id="GO:0005886">
    <property type="term" value="C:plasma membrane"/>
    <property type="evidence" value="ECO:0007669"/>
    <property type="project" value="TreeGrafter"/>
</dbReference>
<gene>
    <name evidence="7" type="ORF">COW98_03365</name>
</gene>
<dbReference type="InterPro" id="IPR001046">
    <property type="entry name" value="NRAMP_fam"/>
</dbReference>
<dbReference type="GO" id="GO:0034755">
    <property type="term" value="P:iron ion transmembrane transport"/>
    <property type="evidence" value="ECO:0007669"/>
    <property type="project" value="TreeGrafter"/>
</dbReference>
<dbReference type="GO" id="GO:0005384">
    <property type="term" value="F:manganese ion transmembrane transporter activity"/>
    <property type="evidence" value="ECO:0007669"/>
    <property type="project" value="TreeGrafter"/>
</dbReference>
<feature type="transmembrane region" description="Helical" evidence="6">
    <location>
        <begin position="154"/>
        <end position="172"/>
    </location>
</feature>
<evidence type="ECO:0000256" key="3">
    <source>
        <dbReference type="ARBA" id="ARBA00022692"/>
    </source>
</evidence>
<protein>
    <recommendedName>
        <fullName evidence="9">Mn transporter</fullName>
    </recommendedName>
</protein>
<dbReference type="GO" id="GO:0015086">
    <property type="term" value="F:cadmium ion transmembrane transporter activity"/>
    <property type="evidence" value="ECO:0007669"/>
    <property type="project" value="TreeGrafter"/>
</dbReference>
<dbReference type="Proteomes" id="UP000231021">
    <property type="component" value="Unassembled WGS sequence"/>
</dbReference>
<keyword evidence="4 6" id="KW-1133">Transmembrane helix</keyword>
<keyword evidence="2" id="KW-0813">Transport</keyword>
<feature type="transmembrane region" description="Helical" evidence="6">
    <location>
        <begin position="198"/>
        <end position="217"/>
    </location>
</feature>